<organism evidence="8 9">
    <name type="scientific">Scytonema hofmannii PCC 7110</name>
    <dbReference type="NCBI Taxonomy" id="128403"/>
    <lineage>
        <taxon>Bacteria</taxon>
        <taxon>Bacillati</taxon>
        <taxon>Cyanobacteriota</taxon>
        <taxon>Cyanophyceae</taxon>
        <taxon>Nostocales</taxon>
        <taxon>Scytonemataceae</taxon>
        <taxon>Scytonema</taxon>
    </lineage>
</organism>
<dbReference type="PANTHER" id="PTHR47959:SF13">
    <property type="entry name" value="ATP-DEPENDENT RNA HELICASE RHLE"/>
    <property type="match status" value="1"/>
</dbReference>
<reference evidence="8 9" key="1">
    <citation type="journal article" date="2013" name="Genome Biol. Evol.">
        <title>Genomes of Stigonematalean cyanobacteria (subsection V) and the evolution of oxygenic photosynthesis from prokaryotes to plastids.</title>
        <authorList>
            <person name="Dagan T."/>
            <person name="Roettger M."/>
            <person name="Stucken K."/>
            <person name="Landan G."/>
            <person name="Koch R."/>
            <person name="Major P."/>
            <person name="Gould S.B."/>
            <person name="Goremykin V.V."/>
            <person name="Rippka R."/>
            <person name="Tandeau de Marsac N."/>
            <person name="Gugger M."/>
            <person name="Lockhart P.J."/>
            <person name="Allen J.F."/>
            <person name="Brune I."/>
            <person name="Maus I."/>
            <person name="Puhler A."/>
            <person name="Martin W.F."/>
        </authorList>
    </citation>
    <scope>NUCLEOTIDE SEQUENCE [LARGE SCALE GENOMIC DNA]</scope>
    <source>
        <strain evidence="8 9">PCC 7110</strain>
    </source>
</reference>
<keyword evidence="3" id="KW-0347">Helicase</keyword>
<keyword evidence="2" id="KW-0378">Hydrolase</keyword>
<dbReference type="EMBL" id="ANNX02000016">
    <property type="protein sequence ID" value="KYC42932.1"/>
    <property type="molecule type" value="Genomic_DNA"/>
</dbReference>
<dbReference type="InterPro" id="IPR054712">
    <property type="entry name" value="Cas3-like_dom"/>
</dbReference>
<evidence type="ECO:0000313" key="9">
    <source>
        <dbReference type="Proteomes" id="UP000076925"/>
    </source>
</evidence>
<proteinExistence type="inferred from homology"/>
<feature type="domain" description="Helicase C-terminal" evidence="7">
    <location>
        <begin position="320"/>
        <end position="401"/>
    </location>
</feature>
<dbReference type="GO" id="GO:0003724">
    <property type="term" value="F:RNA helicase activity"/>
    <property type="evidence" value="ECO:0007669"/>
    <property type="project" value="TreeGrafter"/>
</dbReference>
<dbReference type="Pfam" id="PF00270">
    <property type="entry name" value="DEAD"/>
    <property type="match status" value="1"/>
</dbReference>
<dbReference type="OrthoDB" id="415697at2"/>
<dbReference type="PANTHER" id="PTHR47959">
    <property type="entry name" value="ATP-DEPENDENT RNA HELICASE RHLE-RELATED"/>
    <property type="match status" value="1"/>
</dbReference>
<comment type="caution">
    <text evidence="8">The sequence shown here is derived from an EMBL/GenBank/DDBJ whole genome shotgun (WGS) entry which is preliminary data.</text>
</comment>
<protein>
    <submittedName>
        <fullName evidence="8">Type I-D CRISPR-associated helicase Cas3</fullName>
    </submittedName>
</protein>
<evidence type="ECO:0000256" key="1">
    <source>
        <dbReference type="ARBA" id="ARBA00022741"/>
    </source>
</evidence>
<dbReference type="InterPro" id="IPR050079">
    <property type="entry name" value="DEAD_box_RNA_helicase"/>
</dbReference>
<evidence type="ECO:0000256" key="5">
    <source>
        <dbReference type="ARBA" id="ARBA00023118"/>
    </source>
</evidence>
<keyword evidence="9" id="KW-1185">Reference proteome</keyword>
<dbReference type="GO" id="GO:0005524">
    <property type="term" value="F:ATP binding"/>
    <property type="evidence" value="ECO:0007669"/>
    <property type="project" value="UniProtKB-KW"/>
</dbReference>
<name>A0A139XEA7_9CYAN</name>
<evidence type="ECO:0000256" key="2">
    <source>
        <dbReference type="ARBA" id="ARBA00022801"/>
    </source>
</evidence>
<dbReference type="GO" id="GO:0003676">
    <property type="term" value="F:nucleic acid binding"/>
    <property type="evidence" value="ECO:0007669"/>
    <property type="project" value="InterPro"/>
</dbReference>
<dbReference type="SMART" id="SM00490">
    <property type="entry name" value="HELICc"/>
    <property type="match status" value="1"/>
</dbReference>
<dbReference type="Gene3D" id="3.40.50.300">
    <property type="entry name" value="P-loop containing nucleotide triphosphate hydrolases"/>
    <property type="match status" value="2"/>
</dbReference>
<sequence>MKLLLQPLYSQLNPGVENCPLGCTSKCIVTQQAPNLKPPPGCVCPLSSHQAKTYKEIIHGNADIICNKSATGDGKSLAANLPGLINPDFRIMALYPTIELVEDQAEQQKHYNSLFNLDASQRVDRLFGAELNRRVKQADKSDKFQELLLAIYQKPVLLTNPDIFHYMTHFQYRNPAYGNAQLPLTLAEWPDLWVFDEFPIFGSHQETAALNSLAFIRRSQENQPRPRRFLFTSATPKPDFIEQLRKAGFKVASVEGVYANEDTPGFRQILQPVDLEFVELPKDKDTQTWLEEMIPTLQQILNVESKARGLIIMNSVAKAGQVTRLLQALLPGVIVREISGRIDRQQRLQVQNDLKDSSQPVLVVGTSAVDVGVDFKIHLLIFESSDSATVMQRLGRLGRHPGFNQYTAFILIPGHTPWVTARLQEKLTPNQTVTRDTLADAIAYAFDPPKEFQKYRQRWGTLQAQGMLSRMTQENRKVSELVRQHMTEDLQRIYSQDFASASRQWFAMQNNPVGKATQKELLRFRGGSTLQAAVWDGNNFYTYDLLRLLPYARVEIINRDTFLNAVTQSGRGEEEFPDEFINVYLRIQEWLDKRVDNLSLHCNRNSSELPVGELYLIDKLSLVGDLQAEVVNCLHHKKLLTFLVPVNKSKLSSHWEVSRTLNLSPLFGLYRLVDASEQAYACAFNQDALLLEALKWHLKKFTSTRFESTIF</sequence>
<dbReference type="InterPro" id="IPR001650">
    <property type="entry name" value="Helicase_C-like"/>
</dbReference>
<dbReference type="AlphaFoldDB" id="A0A139XEA7"/>
<dbReference type="InterPro" id="IPR011545">
    <property type="entry name" value="DEAD/DEAH_box_helicase_dom"/>
</dbReference>
<keyword evidence="5" id="KW-0051">Antiviral defense</keyword>
<dbReference type="GO" id="GO:0051607">
    <property type="term" value="P:defense response to virus"/>
    <property type="evidence" value="ECO:0007669"/>
    <property type="project" value="UniProtKB-KW"/>
</dbReference>
<dbReference type="GO" id="GO:0005829">
    <property type="term" value="C:cytosol"/>
    <property type="evidence" value="ECO:0007669"/>
    <property type="project" value="TreeGrafter"/>
</dbReference>
<dbReference type="GO" id="GO:0016787">
    <property type="term" value="F:hydrolase activity"/>
    <property type="evidence" value="ECO:0007669"/>
    <property type="project" value="UniProtKB-KW"/>
</dbReference>
<dbReference type="InterPro" id="IPR017575">
    <property type="entry name" value="CRISPR-assoc_helicase_Cas3"/>
</dbReference>
<dbReference type="Proteomes" id="UP000076925">
    <property type="component" value="Unassembled WGS sequence"/>
</dbReference>
<dbReference type="SUPFAM" id="SSF52540">
    <property type="entry name" value="P-loop containing nucleoside triphosphate hydrolases"/>
    <property type="match status" value="1"/>
</dbReference>
<dbReference type="InterPro" id="IPR027417">
    <property type="entry name" value="P-loop_NTPase"/>
</dbReference>
<gene>
    <name evidence="8" type="ORF">WA1_12520</name>
</gene>
<comment type="similarity">
    <text evidence="6">Belongs to the DEAD box helicase family.</text>
</comment>
<evidence type="ECO:0000256" key="3">
    <source>
        <dbReference type="ARBA" id="ARBA00022806"/>
    </source>
</evidence>
<evidence type="ECO:0000259" key="7">
    <source>
        <dbReference type="SMART" id="SM00490"/>
    </source>
</evidence>
<dbReference type="Pfam" id="PF22590">
    <property type="entry name" value="Cas3-like_C_2"/>
    <property type="match status" value="1"/>
</dbReference>
<evidence type="ECO:0000313" key="8">
    <source>
        <dbReference type="EMBL" id="KYC42932.1"/>
    </source>
</evidence>
<keyword evidence="4" id="KW-0067">ATP-binding</keyword>
<evidence type="ECO:0000256" key="4">
    <source>
        <dbReference type="ARBA" id="ARBA00022840"/>
    </source>
</evidence>
<keyword evidence="1" id="KW-0547">Nucleotide-binding</keyword>
<dbReference type="RefSeq" id="WP_017750001.1">
    <property type="nucleotide sequence ID" value="NZ_KQ976354.1"/>
</dbReference>
<dbReference type="NCBIfam" id="TIGR03158">
    <property type="entry name" value="cas3_cyano"/>
    <property type="match status" value="1"/>
</dbReference>
<evidence type="ECO:0000256" key="6">
    <source>
        <dbReference type="ARBA" id="ARBA00038437"/>
    </source>
</evidence>
<dbReference type="STRING" id="128403.WA1_12520"/>
<accession>A0A139XEA7</accession>